<feature type="transmembrane region" description="Helical" evidence="8">
    <location>
        <begin position="54"/>
        <end position="74"/>
    </location>
</feature>
<feature type="transmembrane region" description="Helical" evidence="8">
    <location>
        <begin position="158"/>
        <end position="179"/>
    </location>
</feature>
<sequence>DAAGVSEEKILAACLSESDTPASKDFAAGHPEDHENLLTKLNAVRKRIVQPDRLVFLTLLTLVGVGIFTSESFLNRYNLTSIVRDAAALGIVSMGQAVVMICGGLDISVGSIVSLTTIFAALLMNGSDTMIPIAVLVCLGAGMMVGVLNGFAVVKLKIVPFVATLGMMSVVHGIVLLIARGPVGAIGQAFRYISRGSVGPFPSALVIILFVFVVAVLVMNKTLYGRHLSATGANGEVARLSGIHIYWITFSSYIVSALSAVFAGLYLTSRMGMGDPLVGRGFEVDSIIAVLIGGIPFGGGRGNILGVIAGVFLLAVLGNLLNMWNLHSWYHQIVKAVILLVTISIYKQEGP</sequence>
<evidence type="ECO:0000256" key="4">
    <source>
        <dbReference type="ARBA" id="ARBA00022519"/>
    </source>
</evidence>
<dbReference type="PANTHER" id="PTHR32196">
    <property type="entry name" value="ABC TRANSPORTER PERMEASE PROTEIN YPHD-RELATED-RELATED"/>
    <property type="match status" value="1"/>
</dbReference>
<comment type="subcellular location">
    <subcellularLocation>
        <location evidence="1">Cell membrane</location>
        <topology evidence="1">Multi-pass membrane protein</topology>
    </subcellularLocation>
</comment>
<dbReference type="InterPro" id="IPR001851">
    <property type="entry name" value="ABC_transp_permease"/>
</dbReference>
<dbReference type="CDD" id="cd06579">
    <property type="entry name" value="TM_PBP1_transp_AraH_like"/>
    <property type="match status" value="1"/>
</dbReference>
<dbReference type="AlphaFoldDB" id="A0A0F9C3V0"/>
<comment type="caution">
    <text evidence="9">The sequence shown here is derived from an EMBL/GenBank/DDBJ whole genome shotgun (WGS) entry which is preliminary data.</text>
</comment>
<gene>
    <name evidence="9" type="ORF">LCGC14_2370710</name>
</gene>
<evidence type="ECO:0008006" key="10">
    <source>
        <dbReference type="Google" id="ProtNLM"/>
    </source>
</evidence>
<evidence type="ECO:0000256" key="5">
    <source>
        <dbReference type="ARBA" id="ARBA00022692"/>
    </source>
</evidence>
<keyword evidence="6 8" id="KW-1133">Transmembrane helix</keyword>
<dbReference type="EMBL" id="LAZR01034940">
    <property type="protein sequence ID" value="KKL28880.1"/>
    <property type="molecule type" value="Genomic_DNA"/>
</dbReference>
<reference evidence="9" key="1">
    <citation type="journal article" date="2015" name="Nature">
        <title>Complex archaea that bridge the gap between prokaryotes and eukaryotes.</title>
        <authorList>
            <person name="Spang A."/>
            <person name="Saw J.H."/>
            <person name="Jorgensen S.L."/>
            <person name="Zaremba-Niedzwiedzka K."/>
            <person name="Martijn J."/>
            <person name="Lind A.E."/>
            <person name="van Eijk R."/>
            <person name="Schleper C."/>
            <person name="Guy L."/>
            <person name="Ettema T.J."/>
        </authorList>
    </citation>
    <scope>NUCLEOTIDE SEQUENCE</scope>
</reference>
<proteinExistence type="predicted"/>
<dbReference type="GO" id="GO:0005886">
    <property type="term" value="C:plasma membrane"/>
    <property type="evidence" value="ECO:0007669"/>
    <property type="project" value="UniProtKB-SubCell"/>
</dbReference>
<keyword evidence="5 8" id="KW-0812">Transmembrane</keyword>
<dbReference type="PANTHER" id="PTHR32196:SF71">
    <property type="entry name" value="AUTOINDUCER 2 IMPORT SYSTEM PERMEASE PROTEIN LSRD"/>
    <property type="match status" value="1"/>
</dbReference>
<evidence type="ECO:0000256" key="3">
    <source>
        <dbReference type="ARBA" id="ARBA00022475"/>
    </source>
</evidence>
<feature type="non-terminal residue" evidence="9">
    <location>
        <position position="1"/>
    </location>
</feature>
<evidence type="ECO:0000313" key="9">
    <source>
        <dbReference type="EMBL" id="KKL28880.1"/>
    </source>
</evidence>
<name>A0A0F9C3V0_9ZZZZ</name>
<feature type="transmembrane region" description="Helical" evidence="8">
    <location>
        <begin position="130"/>
        <end position="152"/>
    </location>
</feature>
<accession>A0A0F9C3V0</accession>
<evidence type="ECO:0000256" key="8">
    <source>
        <dbReference type="SAM" id="Phobius"/>
    </source>
</evidence>
<evidence type="ECO:0000256" key="1">
    <source>
        <dbReference type="ARBA" id="ARBA00004651"/>
    </source>
</evidence>
<feature type="transmembrane region" description="Helical" evidence="8">
    <location>
        <begin position="94"/>
        <end position="123"/>
    </location>
</feature>
<keyword evidence="2" id="KW-0813">Transport</keyword>
<dbReference type="Pfam" id="PF02653">
    <property type="entry name" value="BPD_transp_2"/>
    <property type="match status" value="1"/>
</dbReference>
<dbReference type="GO" id="GO:0022857">
    <property type="term" value="F:transmembrane transporter activity"/>
    <property type="evidence" value="ECO:0007669"/>
    <property type="project" value="InterPro"/>
</dbReference>
<feature type="transmembrane region" description="Helical" evidence="8">
    <location>
        <begin position="245"/>
        <end position="267"/>
    </location>
</feature>
<keyword evidence="7 8" id="KW-0472">Membrane</keyword>
<evidence type="ECO:0000256" key="7">
    <source>
        <dbReference type="ARBA" id="ARBA00023136"/>
    </source>
</evidence>
<protein>
    <recommendedName>
        <fullName evidence="10">ABC transporter permease</fullName>
    </recommendedName>
</protein>
<keyword evidence="3" id="KW-1003">Cell membrane</keyword>
<organism evidence="9">
    <name type="scientific">marine sediment metagenome</name>
    <dbReference type="NCBI Taxonomy" id="412755"/>
    <lineage>
        <taxon>unclassified sequences</taxon>
        <taxon>metagenomes</taxon>
        <taxon>ecological metagenomes</taxon>
    </lineage>
</organism>
<feature type="transmembrane region" description="Helical" evidence="8">
    <location>
        <begin position="200"/>
        <end position="219"/>
    </location>
</feature>
<evidence type="ECO:0000256" key="2">
    <source>
        <dbReference type="ARBA" id="ARBA00022448"/>
    </source>
</evidence>
<keyword evidence="4" id="KW-0997">Cell inner membrane</keyword>
<feature type="transmembrane region" description="Helical" evidence="8">
    <location>
        <begin position="288"/>
        <end position="317"/>
    </location>
</feature>
<evidence type="ECO:0000256" key="6">
    <source>
        <dbReference type="ARBA" id="ARBA00022989"/>
    </source>
</evidence>